<reference evidence="3" key="1">
    <citation type="submission" date="2017-07" db="EMBL/GenBank/DDBJ databases">
        <title>Taro Niue Genome Assembly and Annotation.</title>
        <authorList>
            <person name="Atibalentja N."/>
            <person name="Keating K."/>
            <person name="Fields C.J."/>
        </authorList>
    </citation>
    <scope>NUCLEOTIDE SEQUENCE</scope>
    <source>
        <strain evidence="3">Niue_2</strain>
        <tissue evidence="3">Leaf</tissue>
    </source>
</reference>
<evidence type="ECO:0000313" key="3">
    <source>
        <dbReference type="EMBL" id="MQM04770.1"/>
    </source>
</evidence>
<protein>
    <submittedName>
        <fullName evidence="3">Uncharacterized protein</fullName>
    </submittedName>
</protein>
<comment type="caution">
    <text evidence="3">The sequence shown here is derived from an EMBL/GenBank/DDBJ whole genome shotgun (WGS) entry which is preliminary data.</text>
</comment>
<feature type="signal peptide" evidence="2">
    <location>
        <begin position="1"/>
        <end position="20"/>
    </location>
</feature>
<keyword evidence="4" id="KW-1185">Reference proteome</keyword>
<dbReference type="Proteomes" id="UP000652761">
    <property type="component" value="Unassembled WGS sequence"/>
</dbReference>
<dbReference type="AlphaFoldDB" id="A0A843WQ41"/>
<feature type="chain" id="PRO_5032365903" evidence="2">
    <location>
        <begin position="21"/>
        <end position="231"/>
    </location>
</feature>
<gene>
    <name evidence="3" type="ORF">Taro_037574</name>
</gene>
<evidence type="ECO:0000256" key="2">
    <source>
        <dbReference type="SAM" id="SignalP"/>
    </source>
</evidence>
<organism evidence="3 4">
    <name type="scientific">Colocasia esculenta</name>
    <name type="common">Wild taro</name>
    <name type="synonym">Arum esculentum</name>
    <dbReference type="NCBI Taxonomy" id="4460"/>
    <lineage>
        <taxon>Eukaryota</taxon>
        <taxon>Viridiplantae</taxon>
        <taxon>Streptophyta</taxon>
        <taxon>Embryophyta</taxon>
        <taxon>Tracheophyta</taxon>
        <taxon>Spermatophyta</taxon>
        <taxon>Magnoliopsida</taxon>
        <taxon>Liliopsida</taxon>
        <taxon>Araceae</taxon>
        <taxon>Aroideae</taxon>
        <taxon>Colocasieae</taxon>
        <taxon>Colocasia</taxon>
    </lineage>
</organism>
<proteinExistence type="predicted"/>
<dbReference type="PANTHER" id="PTHR34555">
    <property type="entry name" value="INTEGRAL MEMBRANE HEMOLYSIN-III-LIKE PROTEIN"/>
    <property type="match status" value="1"/>
</dbReference>
<dbReference type="OrthoDB" id="1925139at2759"/>
<evidence type="ECO:0000256" key="1">
    <source>
        <dbReference type="SAM" id="MobiDB-lite"/>
    </source>
</evidence>
<evidence type="ECO:0000313" key="4">
    <source>
        <dbReference type="Proteomes" id="UP000652761"/>
    </source>
</evidence>
<dbReference type="PANTHER" id="PTHR34555:SF1">
    <property type="entry name" value="INTEGRAL MEMBRANE HEMOLYSIN-III-LIKE PROTEIN"/>
    <property type="match status" value="1"/>
</dbReference>
<accession>A0A843WQ41</accession>
<sequence>MGAFVHADLGLLNFWLLTVSVIMDDEIECEVSGTKRRASDYSASPHPPTTGNNGTSGPLVYVRRKLEETGKVHTCGDLNVATPLKARKFSDTEKKGFSQQPDQIESRVSCSQAFSPLSAAALTASSCGIPVPSTGVPTNVFMPMEPSSSIPSGTPVQSNSPSSNKVHWKERFLRLQIFLNSCDQSSQDEYIQIGRSKHAVELEKRAIHLLLEEGKELHRMKLLNVLGKVSP</sequence>
<name>A0A843WQ41_COLES</name>
<feature type="region of interest" description="Disordered" evidence="1">
    <location>
        <begin position="35"/>
        <end position="58"/>
    </location>
</feature>
<dbReference type="EMBL" id="NMUH01003280">
    <property type="protein sequence ID" value="MQM04770.1"/>
    <property type="molecule type" value="Genomic_DNA"/>
</dbReference>
<keyword evidence="2" id="KW-0732">Signal</keyword>